<evidence type="ECO:0000256" key="1">
    <source>
        <dbReference type="ARBA" id="ARBA00022737"/>
    </source>
</evidence>
<dbReference type="Pfam" id="PF01436">
    <property type="entry name" value="NHL"/>
    <property type="match status" value="2"/>
</dbReference>
<organism evidence="3 4">
    <name type="scientific">Adineta ricciae</name>
    <name type="common">Rotifer</name>
    <dbReference type="NCBI Taxonomy" id="249248"/>
    <lineage>
        <taxon>Eukaryota</taxon>
        <taxon>Metazoa</taxon>
        <taxon>Spiralia</taxon>
        <taxon>Gnathifera</taxon>
        <taxon>Rotifera</taxon>
        <taxon>Eurotatoria</taxon>
        <taxon>Bdelloidea</taxon>
        <taxon>Adinetida</taxon>
        <taxon>Adinetidae</taxon>
        <taxon>Adineta</taxon>
    </lineage>
</organism>
<dbReference type="InterPro" id="IPR011042">
    <property type="entry name" value="6-blade_b-propeller_TolB-like"/>
</dbReference>
<dbReference type="InterPro" id="IPR001258">
    <property type="entry name" value="NHL_repeat"/>
</dbReference>
<dbReference type="PROSITE" id="PS51125">
    <property type="entry name" value="NHL"/>
    <property type="match status" value="2"/>
</dbReference>
<name>A0A816HBG9_ADIRI</name>
<keyword evidence="1" id="KW-0677">Repeat</keyword>
<accession>A0A816HBG9</accession>
<keyword evidence="4" id="KW-1185">Reference proteome</keyword>
<dbReference type="Gene3D" id="2.120.10.30">
    <property type="entry name" value="TolB, C-terminal domain"/>
    <property type="match status" value="1"/>
</dbReference>
<evidence type="ECO:0008006" key="5">
    <source>
        <dbReference type="Google" id="ProtNLM"/>
    </source>
</evidence>
<evidence type="ECO:0000313" key="3">
    <source>
        <dbReference type="EMBL" id="CAF1686033.1"/>
    </source>
</evidence>
<evidence type="ECO:0000313" key="4">
    <source>
        <dbReference type="Proteomes" id="UP000663828"/>
    </source>
</evidence>
<reference evidence="3" key="1">
    <citation type="submission" date="2021-02" db="EMBL/GenBank/DDBJ databases">
        <authorList>
            <person name="Nowell W R."/>
        </authorList>
    </citation>
    <scope>NUCLEOTIDE SEQUENCE</scope>
</reference>
<evidence type="ECO:0000256" key="2">
    <source>
        <dbReference type="PROSITE-ProRule" id="PRU00504"/>
    </source>
</evidence>
<dbReference type="Proteomes" id="UP000663828">
    <property type="component" value="Unassembled WGS sequence"/>
</dbReference>
<proteinExistence type="predicted"/>
<feature type="repeat" description="NHL" evidence="2">
    <location>
        <begin position="242"/>
        <end position="273"/>
    </location>
</feature>
<dbReference type="CDD" id="cd05819">
    <property type="entry name" value="NHL"/>
    <property type="match status" value="1"/>
</dbReference>
<dbReference type="SUPFAM" id="SSF101898">
    <property type="entry name" value="NHL repeat"/>
    <property type="match status" value="1"/>
</dbReference>
<comment type="caution">
    <text evidence="3">The sequence shown here is derived from an EMBL/GenBank/DDBJ whole genome shotgun (WGS) entry which is preliminary data.</text>
</comment>
<dbReference type="EMBL" id="CAJNOR010016831">
    <property type="protein sequence ID" value="CAF1686033.1"/>
    <property type="molecule type" value="Genomic_DNA"/>
</dbReference>
<feature type="repeat" description="NHL" evidence="2">
    <location>
        <begin position="137"/>
        <end position="176"/>
    </location>
</feature>
<feature type="non-terminal residue" evidence="3">
    <location>
        <position position="1"/>
    </location>
</feature>
<sequence length="279" mass="31216">ITFADQNIIGTKPHALFINTNNTIYSVNRNTKEILIWANQSSNPTKNISRNFIESFSIFVTNVGDIFIDNGFLNNQVNQWIQRNESFITVMSVNYSCYGLFVDQNNSLYCSKYFKHKVVKRWLNDVDLTPKIVAGNGTNGSALNQLSSPEGLFVDVNFDLYVADSGNNRIQQFEVGQLNGTTKVGNGSSNVTFPLNRPSGIVLDAQKYLFIVEYEKGRIIREDANGFRCLVGCDGKGSQSDQLSDPTTLSFDIDGNIFVSDWGNSRIQKFTFEKTSCGK</sequence>
<dbReference type="PANTHER" id="PTHR24104">
    <property type="entry name" value="E3 UBIQUITIN-PROTEIN LIGASE NHLRC1-RELATED"/>
    <property type="match status" value="1"/>
</dbReference>
<dbReference type="InterPro" id="IPR050952">
    <property type="entry name" value="TRIM-NHL_E3_ligases"/>
</dbReference>
<protein>
    <recommendedName>
        <fullName evidence="5">NHL repeat containing protein-like protein</fullName>
    </recommendedName>
</protein>
<gene>
    <name evidence="3" type="ORF">XAT740_LOCUS61941</name>
</gene>
<dbReference type="AlphaFoldDB" id="A0A816HBG9"/>